<name>A0A3S5AA00_9PLAT</name>
<proteinExistence type="predicted"/>
<protein>
    <submittedName>
        <fullName evidence="1">Uncharacterized protein</fullName>
    </submittedName>
</protein>
<sequence>MLLEVNRICLWQYGNGSDGPMDSDGEDELHFMPTSECEDGTTPGVLGDSADEPRLLASLVHLGDVLEVKVIF</sequence>
<evidence type="ECO:0000313" key="2">
    <source>
        <dbReference type="Proteomes" id="UP000784294"/>
    </source>
</evidence>
<accession>A0A3S5AA00</accession>
<dbReference type="OrthoDB" id="9890280at2759"/>
<dbReference type="EMBL" id="CAAALY010123066">
    <property type="protein sequence ID" value="VEL31502.1"/>
    <property type="molecule type" value="Genomic_DNA"/>
</dbReference>
<organism evidence="1 2">
    <name type="scientific">Protopolystoma xenopodis</name>
    <dbReference type="NCBI Taxonomy" id="117903"/>
    <lineage>
        <taxon>Eukaryota</taxon>
        <taxon>Metazoa</taxon>
        <taxon>Spiralia</taxon>
        <taxon>Lophotrochozoa</taxon>
        <taxon>Platyhelminthes</taxon>
        <taxon>Monogenea</taxon>
        <taxon>Polyopisthocotylea</taxon>
        <taxon>Polystomatidea</taxon>
        <taxon>Polystomatidae</taxon>
        <taxon>Protopolystoma</taxon>
    </lineage>
</organism>
<gene>
    <name evidence="1" type="ORF">PXEA_LOCUS24942</name>
</gene>
<reference evidence="1" key="1">
    <citation type="submission" date="2018-11" db="EMBL/GenBank/DDBJ databases">
        <authorList>
            <consortium name="Pathogen Informatics"/>
        </authorList>
    </citation>
    <scope>NUCLEOTIDE SEQUENCE</scope>
</reference>
<dbReference type="AlphaFoldDB" id="A0A3S5AA00"/>
<dbReference type="Proteomes" id="UP000784294">
    <property type="component" value="Unassembled WGS sequence"/>
</dbReference>
<comment type="caution">
    <text evidence="1">The sequence shown here is derived from an EMBL/GenBank/DDBJ whole genome shotgun (WGS) entry which is preliminary data.</text>
</comment>
<keyword evidence="2" id="KW-1185">Reference proteome</keyword>
<evidence type="ECO:0000313" key="1">
    <source>
        <dbReference type="EMBL" id="VEL31502.1"/>
    </source>
</evidence>